<evidence type="ECO:0000313" key="2">
    <source>
        <dbReference type="Proteomes" id="UP001604277"/>
    </source>
</evidence>
<evidence type="ECO:0000313" key="1">
    <source>
        <dbReference type="EMBL" id="KAL2489365.1"/>
    </source>
</evidence>
<keyword evidence="2" id="KW-1185">Reference proteome</keyword>
<organism evidence="1 2">
    <name type="scientific">Forsythia ovata</name>
    <dbReference type="NCBI Taxonomy" id="205694"/>
    <lineage>
        <taxon>Eukaryota</taxon>
        <taxon>Viridiplantae</taxon>
        <taxon>Streptophyta</taxon>
        <taxon>Embryophyta</taxon>
        <taxon>Tracheophyta</taxon>
        <taxon>Spermatophyta</taxon>
        <taxon>Magnoliopsida</taxon>
        <taxon>eudicotyledons</taxon>
        <taxon>Gunneridae</taxon>
        <taxon>Pentapetalae</taxon>
        <taxon>asterids</taxon>
        <taxon>lamiids</taxon>
        <taxon>Lamiales</taxon>
        <taxon>Oleaceae</taxon>
        <taxon>Forsythieae</taxon>
        <taxon>Forsythia</taxon>
    </lineage>
</organism>
<dbReference type="Proteomes" id="UP001604277">
    <property type="component" value="Unassembled WGS sequence"/>
</dbReference>
<sequence>MSLHVVVISAIIVNFEVQRILVDNESTVYVLSYQAFSMVKLPPRPSTTRMNTTPRVRMYHWHLIQYHRPLHHYGYGTSTSNNDEEVYCEIYAHELSGCVRGDGGFPSFLPKEIQHINDPPTRTLAQRIQRVPVQYLEVLTSNFKRLTSDLLTYDFKHLSSDL</sequence>
<name>A0ABD1RLT7_9LAMI</name>
<protein>
    <submittedName>
        <fullName evidence="1">Uncharacterized protein</fullName>
    </submittedName>
</protein>
<proteinExistence type="predicted"/>
<comment type="caution">
    <text evidence="1">The sequence shown here is derived from an EMBL/GenBank/DDBJ whole genome shotgun (WGS) entry which is preliminary data.</text>
</comment>
<gene>
    <name evidence="1" type="ORF">Fot_42657</name>
</gene>
<dbReference type="AlphaFoldDB" id="A0ABD1RLT7"/>
<reference evidence="2" key="1">
    <citation type="submission" date="2024-07" db="EMBL/GenBank/DDBJ databases">
        <title>Two chromosome-level genome assemblies of Korean endemic species Abeliophyllum distichum and Forsythia ovata (Oleaceae).</title>
        <authorList>
            <person name="Jang H."/>
        </authorList>
    </citation>
    <scope>NUCLEOTIDE SEQUENCE [LARGE SCALE GENOMIC DNA]</scope>
</reference>
<dbReference type="EMBL" id="JBFOLJ010000012">
    <property type="protein sequence ID" value="KAL2489365.1"/>
    <property type="molecule type" value="Genomic_DNA"/>
</dbReference>
<accession>A0ABD1RLT7</accession>